<protein>
    <recommendedName>
        <fullName evidence="3">Ant venom allergen Sol i 2/4 domain-containing protein</fullName>
    </recommendedName>
</protein>
<feature type="chain" id="PRO_5043483544" description="Ant venom allergen Sol i 2/4 domain-containing protein" evidence="2">
    <location>
        <begin position="17"/>
        <end position="125"/>
    </location>
</feature>
<feature type="signal peptide" evidence="2">
    <location>
        <begin position="1"/>
        <end position="16"/>
    </location>
</feature>
<organism evidence="4 5">
    <name type="scientific">Lasius platythorax</name>
    <dbReference type="NCBI Taxonomy" id="488582"/>
    <lineage>
        <taxon>Eukaryota</taxon>
        <taxon>Metazoa</taxon>
        <taxon>Ecdysozoa</taxon>
        <taxon>Arthropoda</taxon>
        <taxon>Hexapoda</taxon>
        <taxon>Insecta</taxon>
        <taxon>Pterygota</taxon>
        <taxon>Neoptera</taxon>
        <taxon>Endopterygota</taxon>
        <taxon>Hymenoptera</taxon>
        <taxon>Apocrita</taxon>
        <taxon>Aculeata</taxon>
        <taxon>Formicoidea</taxon>
        <taxon>Formicidae</taxon>
        <taxon>Formicinae</taxon>
        <taxon>Lasius</taxon>
        <taxon>Lasius</taxon>
    </lineage>
</organism>
<dbReference type="Pfam" id="PF22750">
    <property type="entry name" value="Sol_i_2"/>
    <property type="match status" value="1"/>
</dbReference>
<feature type="domain" description="Ant venom allergen Sol i 2/4" evidence="3">
    <location>
        <begin position="32"/>
        <end position="116"/>
    </location>
</feature>
<dbReference type="InterPro" id="IPR038211">
    <property type="entry name" value="Ant_venon_allerg_soli_2/4_sf"/>
</dbReference>
<dbReference type="SUPFAM" id="SSF47565">
    <property type="entry name" value="Insect pheromone/odorant-binding proteins"/>
    <property type="match status" value="1"/>
</dbReference>
<evidence type="ECO:0000259" key="3">
    <source>
        <dbReference type="Pfam" id="PF22750"/>
    </source>
</evidence>
<reference evidence="4 5" key="1">
    <citation type="submission" date="2024-04" db="EMBL/GenBank/DDBJ databases">
        <authorList>
            <consortium name="Molecular Ecology Group"/>
        </authorList>
    </citation>
    <scope>NUCLEOTIDE SEQUENCE [LARGE SCALE GENOMIC DNA]</scope>
</reference>
<dbReference type="InterPro" id="IPR055216">
    <property type="entry name" value="Sol_i_2/4"/>
</dbReference>
<name>A0AAV2N4X9_9HYME</name>
<gene>
    <name evidence="4" type="ORF">LPLAT_LOCUS995</name>
</gene>
<evidence type="ECO:0000313" key="4">
    <source>
        <dbReference type="EMBL" id="CAL1674303.1"/>
    </source>
</evidence>
<comment type="similarity">
    <text evidence="1">Belongs to the ant venom allergen 2/4 family.</text>
</comment>
<dbReference type="Proteomes" id="UP001497644">
    <property type="component" value="Chromosome 1"/>
</dbReference>
<accession>A0AAV2N4X9</accession>
<keyword evidence="2" id="KW-0732">Signal</keyword>
<evidence type="ECO:0000256" key="1">
    <source>
        <dbReference type="ARBA" id="ARBA00009932"/>
    </source>
</evidence>
<dbReference type="AlphaFoldDB" id="A0AAV2N4X9"/>
<keyword evidence="5" id="KW-1185">Reference proteome</keyword>
<dbReference type="GO" id="GO:0005549">
    <property type="term" value="F:odorant binding"/>
    <property type="evidence" value="ECO:0007669"/>
    <property type="project" value="InterPro"/>
</dbReference>
<dbReference type="InterPro" id="IPR036728">
    <property type="entry name" value="PBP_GOBP_sf"/>
</dbReference>
<sequence length="125" mass="14208">MKTLLLVACLLTISYAIDPEKVKKIFDSITTCAQELHVSEEYTPDVVKCSLQKHEMIDEQGLIIKEKVLENFNNIISDETKLRQAREIFSTCIEQANQGPGSNDEKTMAVIRCGTRVIYLFDKPQ</sequence>
<proteinExistence type="inferred from homology"/>
<dbReference type="Gene3D" id="1.10.238.190">
    <property type="match status" value="1"/>
</dbReference>
<evidence type="ECO:0000313" key="5">
    <source>
        <dbReference type="Proteomes" id="UP001497644"/>
    </source>
</evidence>
<evidence type="ECO:0000256" key="2">
    <source>
        <dbReference type="SAM" id="SignalP"/>
    </source>
</evidence>
<dbReference type="EMBL" id="OZ034824">
    <property type="protein sequence ID" value="CAL1674303.1"/>
    <property type="molecule type" value="Genomic_DNA"/>
</dbReference>